<accession>A0A1Y2HDL8</accession>
<gene>
    <name evidence="2" type="ORF">BCR44DRAFT_1439951</name>
</gene>
<organism evidence="2 3">
    <name type="scientific">Catenaria anguillulae PL171</name>
    <dbReference type="NCBI Taxonomy" id="765915"/>
    <lineage>
        <taxon>Eukaryota</taxon>
        <taxon>Fungi</taxon>
        <taxon>Fungi incertae sedis</taxon>
        <taxon>Blastocladiomycota</taxon>
        <taxon>Blastocladiomycetes</taxon>
        <taxon>Blastocladiales</taxon>
        <taxon>Catenariaceae</taxon>
        <taxon>Catenaria</taxon>
    </lineage>
</organism>
<evidence type="ECO:0000256" key="1">
    <source>
        <dbReference type="SAM" id="MobiDB-lite"/>
    </source>
</evidence>
<comment type="caution">
    <text evidence="2">The sequence shown here is derived from an EMBL/GenBank/DDBJ whole genome shotgun (WGS) entry which is preliminary data.</text>
</comment>
<feature type="region of interest" description="Disordered" evidence="1">
    <location>
        <begin position="83"/>
        <end position="102"/>
    </location>
</feature>
<evidence type="ECO:0000313" key="3">
    <source>
        <dbReference type="Proteomes" id="UP000193411"/>
    </source>
</evidence>
<proteinExistence type="predicted"/>
<dbReference type="AlphaFoldDB" id="A0A1Y2HDL8"/>
<keyword evidence="3" id="KW-1185">Reference proteome</keyword>
<dbReference type="Proteomes" id="UP000193411">
    <property type="component" value="Unassembled WGS sequence"/>
</dbReference>
<evidence type="ECO:0000313" key="2">
    <source>
        <dbReference type="EMBL" id="ORZ32635.1"/>
    </source>
</evidence>
<name>A0A1Y2HDL8_9FUNG</name>
<feature type="region of interest" description="Disordered" evidence="1">
    <location>
        <begin position="153"/>
        <end position="211"/>
    </location>
</feature>
<dbReference type="EMBL" id="MCFL01000044">
    <property type="protein sequence ID" value="ORZ32635.1"/>
    <property type="molecule type" value="Genomic_DNA"/>
</dbReference>
<protein>
    <submittedName>
        <fullName evidence="2">Uncharacterized protein</fullName>
    </submittedName>
</protein>
<sequence>MLANLADSVAGEFSRALIEQSHLRATYAQWAAIPDTDPFWSQPDVLIHFSSPTSSHDPARDVFSVPPSVAAGPPAHPQDLFATVRPGHADGGSDNQVDEEEEEELASLFSFLPVPSSVSPTQDAACLDPSELHADEEEPPLDFDTLEELLGIASSRGPNETPGRGTRLPPMPTQMLHFLAGSDAGDGGEQQVSDTEGQADVGSVSEENGSR</sequence>
<reference evidence="2 3" key="1">
    <citation type="submission" date="2016-07" db="EMBL/GenBank/DDBJ databases">
        <title>Pervasive Adenine N6-methylation of Active Genes in Fungi.</title>
        <authorList>
            <consortium name="DOE Joint Genome Institute"/>
            <person name="Mondo S.J."/>
            <person name="Dannebaum R.O."/>
            <person name="Kuo R.C."/>
            <person name="Labutti K."/>
            <person name="Haridas S."/>
            <person name="Kuo A."/>
            <person name="Salamov A."/>
            <person name="Ahrendt S.R."/>
            <person name="Lipzen A."/>
            <person name="Sullivan W."/>
            <person name="Andreopoulos W.B."/>
            <person name="Clum A."/>
            <person name="Lindquist E."/>
            <person name="Daum C."/>
            <person name="Ramamoorthy G.K."/>
            <person name="Gryganskyi A."/>
            <person name="Culley D."/>
            <person name="Magnuson J.K."/>
            <person name="James T.Y."/>
            <person name="O'Malley M.A."/>
            <person name="Stajich J.E."/>
            <person name="Spatafora J.W."/>
            <person name="Visel A."/>
            <person name="Grigoriev I.V."/>
        </authorList>
    </citation>
    <scope>NUCLEOTIDE SEQUENCE [LARGE SCALE GENOMIC DNA]</scope>
    <source>
        <strain evidence="2 3">PL171</strain>
    </source>
</reference>